<feature type="transmembrane region" description="Helical" evidence="7">
    <location>
        <begin position="162"/>
        <end position="183"/>
    </location>
</feature>
<proteinExistence type="predicted"/>
<evidence type="ECO:0000259" key="8">
    <source>
        <dbReference type="Pfam" id="PF06271"/>
    </source>
</evidence>
<keyword evidence="2" id="KW-1003">Cell membrane</keyword>
<sequence>MTALLDAALDTPPAAKDAVRYASWPARAGALALDVLPGVALITTMALLAVTTTHGSWLWWVFTAVMALAAMATFANRWLAPAITGWTLGRAVAGIRVTTADGAAAGSPRLLLRDLAHLLDTASLLVGWFWPLGDKRHRTFADLLVRTEVRVVDAPQANVRRLAAVILIATAVLGAGGAGLGYWQVYREDRAVEQARSEIAQQGPRIVEQLLSYGQQTVVDDFAKAQSLATDQYRPQLVQQQQAVQKAGVTDNEYWAVSSAVLSATKDHAAMLLALQGQRGSDPNTLKFITATVRADFEKSRDGRWQVATLTVLKKPLMGQAGPPGAAAPAAPAPPPGRPAPAPPNGGPGR</sequence>
<dbReference type="EMBL" id="AP022610">
    <property type="protein sequence ID" value="BBZ31017.1"/>
    <property type="molecule type" value="Genomic_DNA"/>
</dbReference>
<feature type="domain" description="RDD" evidence="8">
    <location>
        <begin position="21"/>
        <end position="144"/>
    </location>
</feature>
<evidence type="ECO:0000256" key="2">
    <source>
        <dbReference type="ARBA" id="ARBA00022475"/>
    </source>
</evidence>
<feature type="compositionally biased region" description="Low complexity" evidence="6">
    <location>
        <begin position="321"/>
        <end position="330"/>
    </location>
</feature>
<dbReference type="Pfam" id="PF06271">
    <property type="entry name" value="RDD"/>
    <property type="match status" value="1"/>
</dbReference>
<feature type="transmembrane region" description="Helical" evidence="7">
    <location>
        <begin position="30"/>
        <end position="51"/>
    </location>
</feature>
<dbReference type="Proteomes" id="UP000466517">
    <property type="component" value="Chromosome"/>
</dbReference>
<evidence type="ECO:0000256" key="4">
    <source>
        <dbReference type="ARBA" id="ARBA00022989"/>
    </source>
</evidence>
<evidence type="ECO:0000313" key="9">
    <source>
        <dbReference type="EMBL" id="BBZ31017.1"/>
    </source>
</evidence>
<evidence type="ECO:0000256" key="7">
    <source>
        <dbReference type="SAM" id="Phobius"/>
    </source>
</evidence>
<evidence type="ECO:0000256" key="5">
    <source>
        <dbReference type="ARBA" id="ARBA00023136"/>
    </source>
</evidence>
<evidence type="ECO:0000313" key="10">
    <source>
        <dbReference type="Proteomes" id="UP000466517"/>
    </source>
</evidence>
<name>A0A7I7XP39_9MYCO</name>
<dbReference type="KEGG" id="mmag:MMAD_53120"/>
<feature type="compositionally biased region" description="Pro residues" evidence="6">
    <location>
        <begin position="331"/>
        <end position="350"/>
    </location>
</feature>
<evidence type="ECO:0000256" key="3">
    <source>
        <dbReference type="ARBA" id="ARBA00022692"/>
    </source>
</evidence>
<gene>
    <name evidence="9" type="ORF">MMAD_53120</name>
</gene>
<dbReference type="PANTHER" id="PTHR36115:SF6">
    <property type="entry name" value="PROLINE-RICH ANTIGEN HOMOLOG"/>
    <property type="match status" value="1"/>
</dbReference>
<organism evidence="9 10">
    <name type="scientific">Mycolicibacterium madagascariense</name>
    <dbReference type="NCBI Taxonomy" id="212765"/>
    <lineage>
        <taxon>Bacteria</taxon>
        <taxon>Bacillati</taxon>
        <taxon>Actinomycetota</taxon>
        <taxon>Actinomycetes</taxon>
        <taxon>Mycobacteriales</taxon>
        <taxon>Mycobacteriaceae</taxon>
        <taxon>Mycolicibacterium</taxon>
    </lineage>
</organism>
<evidence type="ECO:0000256" key="6">
    <source>
        <dbReference type="SAM" id="MobiDB-lite"/>
    </source>
</evidence>
<dbReference type="InterPro" id="IPR051791">
    <property type="entry name" value="Pra-immunoreactive"/>
</dbReference>
<protein>
    <submittedName>
        <fullName evidence="9">RDD family protein</fullName>
    </submittedName>
</protein>
<dbReference type="RefSeq" id="WP_163742930.1">
    <property type="nucleotide sequence ID" value="NZ_AP022610.1"/>
</dbReference>
<dbReference type="InterPro" id="IPR010432">
    <property type="entry name" value="RDD"/>
</dbReference>
<comment type="subcellular location">
    <subcellularLocation>
        <location evidence="1">Cell membrane</location>
        <topology evidence="1">Multi-pass membrane protein</topology>
    </subcellularLocation>
</comment>
<accession>A0A7I7XP39</accession>
<reference evidence="9 10" key="1">
    <citation type="journal article" date="2019" name="Emerg. Microbes Infect.">
        <title>Comprehensive subspecies identification of 175 nontuberculous mycobacteria species based on 7547 genomic profiles.</title>
        <authorList>
            <person name="Matsumoto Y."/>
            <person name="Kinjo T."/>
            <person name="Motooka D."/>
            <person name="Nabeya D."/>
            <person name="Jung N."/>
            <person name="Uechi K."/>
            <person name="Horii T."/>
            <person name="Iida T."/>
            <person name="Fujita J."/>
            <person name="Nakamura S."/>
        </authorList>
    </citation>
    <scope>NUCLEOTIDE SEQUENCE [LARGE SCALE GENOMIC DNA]</scope>
    <source>
        <strain evidence="9 10">JCM 13574</strain>
    </source>
</reference>
<keyword evidence="10" id="KW-1185">Reference proteome</keyword>
<keyword evidence="5 7" id="KW-0472">Membrane</keyword>
<dbReference type="GO" id="GO:0005886">
    <property type="term" value="C:plasma membrane"/>
    <property type="evidence" value="ECO:0007669"/>
    <property type="project" value="UniProtKB-SubCell"/>
</dbReference>
<dbReference type="AlphaFoldDB" id="A0A7I7XP39"/>
<keyword evidence="4 7" id="KW-1133">Transmembrane helix</keyword>
<keyword evidence="3 7" id="KW-0812">Transmembrane</keyword>
<dbReference type="PANTHER" id="PTHR36115">
    <property type="entry name" value="PROLINE-RICH ANTIGEN HOMOLOG-RELATED"/>
    <property type="match status" value="1"/>
</dbReference>
<evidence type="ECO:0000256" key="1">
    <source>
        <dbReference type="ARBA" id="ARBA00004651"/>
    </source>
</evidence>
<feature type="region of interest" description="Disordered" evidence="6">
    <location>
        <begin position="317"/>
        <end position="350"/>
    </location>
</feature>
<feature type="transmembrane region" description="Helical" evidence="7">
    <location>
        <begin position="57"/>
        <end position="80"/>
    </location>
</feature>